<dbReference type="InterPro" id="IPR023871">
    <property type="entry name" value="MftE"/>
</dbReference>
<name>A0ABP8XBZ1_9ACTN</name>
<accession>A0ABP8XBZ1</accession>
<gene>
    <name evidence="6" type="primary">mftE</name>
    <name evidence="6" type="ORF">GCM10023349_21630</name>
</gene>
<comment type="cofactor">
    <cofactor evidence="1">
        <name>Zn(2+)</name>
        <dbReference type="ChEBI" id="CHEBI:29105"/>
    </cofactor>
</comment>
<dbReference type="Gene3D" id="3.40.50.10310">
    <property type="entry name" value="Creatininase"/>
    <property type="match status" value="1"/>
</dbReference>
<keyword evidence="2" id="KW-0479">Metal-binding</keyword>
<evidence type="ECO:0000313" key="7">
    <source>
        <dbReference type="Proteomes" id="UP001499974"/>
    </source>
</evidence>
<dbReference type="SUPFAM" id="SSF102215">
    <property type="entry name" value="Creatininase"/>
    <property type="match status" value="1"/>
</dbReference>
<evidence type="ECO:0000256" key="5">
    <source>
        <dbReference type="ARBA" id="ARBA00024029"/>
    </source>
</evidence>
<dbReference type="Proteomes" id="UP001499974">
    <property type="component" value="Unassembled WGS sequence"/>
</dbReference>
<comment type="caution">
    <text evidence="6">The sequence shown here is derived from an EMBL/GenBank/DDBJ whole genome shotgun (WGS) entry which is preliminary data.</text>
</comment>
<comment type="similarity">
    <text evidence="5">Belongs to the creatininase superfamily.</text>
</comment>
<protein>
    <submittedName>
        <fullName evidence="6">Mycofactocin biosynthesis peptidyl-dipeptidase MftE</fullName>
    </submittedName>
</protein>
<evidence type="ECO:0000256" key="4">
    <source>
        <dbReference type="ARBA" id="ARBA00022833"/>
    </source>
</evidence>
<proteinExistence type="inferred from homology"/>
<dbReference type="InterPro" id="IPR003785">
    <property type="entry name" value="Creatininase/forma_Hydrolase"/>
</dbReference>
<sequence length="210" mass="21572">MRLADATSPETAGAGLVLVPVGSIEQHGPHLPLDTDTAIAVAVAERVAAELPGTWVAPALSYGSSGEHQSFAGTASVGTDALTHLAVELARSLRTWASRVVFVNAHGGNLTALKASDELEWVPCATEDVDLHAGFTETSLMLHLRPESVRLERAETGNTQPLRDILPVMMAGGIAAVSANGVLGDPAGASAAEGERVLDAMVADVLGRLG</sequence>
<dbReference type="PANTHER" id="PTHR35005">
    <property type="entry name" value="3-DEHYDRO-SCYLLO-INOSOSE HYDROLASE"/>
    <property type="match status" value="1"/>
</dbReference>
<dbReference type="EMBL" id="BAABKM010000002">
    <property type="protein sequence ID" value="GAA4703813.1"/>
    <property type="molecule type" value="Genomic_DNA"/>
</dbReference>
<evidence type="ECO:0000256" key="1">
    <source>
        <dbReference type="ARBA" id="ARBA00001947"/>
    </source>
</evidence>
<keyword evidence="7" id="KW-1185">Reference proteome</keyword>
<evidence type="ECO:0000256" key="2">
    <source>
        <dbReference type="ARBA" id="ARBA00022723"/>
    </source>
</evidence>
<reference evidence="7" key="1">
    <citation type="journal article" date="2019" name="Int. J. Syst. Evol. Microbiol.">
        <title>The Global Catalogue of Microorganisms (GCM) 10K type strain sequencing project: providing services to taxonomists for standard genome sequencing and annotation.</title>
        <authorList>
            <consortium name="The Broad Institute Genomics Platform"/>
            <consortium name="The Broad Institute Genome Sequencing Center for Infectious Disease"/>
            <person name="Wu L."/>
            <person name="Ma J."/>
        </authorList>
    </citation>
    <scope>NUCLEOTIDE SEQUENCE [LARGE SCALE GENOMIC DNA]</scope>
    <source>
        <strain evidence="7">JCM 18531</strain>
    </source>
</reference>
<dbReference type="Pfam" id="PF02633">
    <property type="entry name" value="Creatininase"/>
    <property type="match status" value="1"/>
</dbReference>
<keyword evidence="3" id="KW-0378">Hydrolase</keyword>
<dbReference type="NCBIfam" id="TIGR03964">
    <property type="entry name" value="mycofact_creat"/>
    <property type="match status" value="1"/>
</dbReference>
<dbReference type="RefSeq" id="WP_345521269.1">
    <property type="nucleotide sequence ID" value="NZ_BAABKM010000002.1"/>
</dbReference>
<evidence type="ECO:0000313" key="6">
    <source>
        <dbReference type="EMBL" id="GAA4703813.1"/>
    </source>
</evidence>
<evidence type="ECO:0000256" key="3">
    <source>
        <dbReference type="ARBA" id="ARBA00022801"/>
    </source>
</evidence>
<organism evidence="6 7">
    <name type="scientific">Nocardioides conyzicola</name>
    <dbReference type="NCBI Taxonomy" id="1651781"/>
    <lineage>
        <taxon>Bacteria</taxon>
        <taxon>Bacillati</taxon>
        <taxon>Actinomycetota</taxon>
        <taxon>Actinomycetes</taxon>
        <taxon>Propionibacteriales</taxon>
        <taxon>Nocardioidaceae</taxon>
        <taxon>Nocardioides</taxon>
    </lineage>
</organism>
<dbReference type="InterPro" id="IPR024087">
    <property type="entry name" value="Creatininase-like_sf"/>
</dbReference>
<keyword evidence="4" id="KW-0862">Zinc</keyword>
<dbReference type="PANTHER" id="PTHR35005:SF1">
    <property type="entry name" value="2-AMINO-5-FORMYLAMINO-6-RIBOSYLAMINOPYRIMIDIN-4(3H)-ONE 5'-MONOPHOSPHATE DEFORMYLASE"/>
    <property type="match status" value="1"/>
</dbReference>